<dbReference type="PANTHER" id="PTHR33446">
    <property type="entry name" value="PROTEIN TONB-RELATED"/>
    <property type="match status" value="1"/>
</dbReference>
<evidence type="ECO:0000256" key="10">
    <source>
        <dbReference type="RuleBase" id="RU362123"/>
    </source>
</evidence>
<dbReference type="InterPro" id="IPR037682">
    <property type="entry name" value="TonB_C"/>
</dbReference>
<accession>A0ABU7LST7</accession>
<dbReference type="PROSITE" id="PS52015">
    <property type="entry name" value="TONB_CTD"/>
    <property type="match status" value="1"/>
</dbReference>
<keyword evidence="9" id="KW-0472">Membrane</keyword>
<evidence type="ECO:0000256" key="11">
    <source>
        <dbReference type="SAM" id="SignalP"/>
    </source>
</evidence>
<dbReference type="PRINTS" id="PR01374">
    <property type="entry name" value="TONBPROTEIN"/>
</dbReference>
<evidence type="ECO:0000256" key="6">
    <source>
        <dbReference type="ARBA" id="ARBA00022692"/>
    </source>
</evidence>
<evidence type="ECO:0000256" key="9">
    <source>
        <dbReference type="ARBA" id="ARBA00023136"/>
    </source>
</evidence>
<evidence type="ECO:0000256" key="5">
    <source>
        <dbReference type="ARBA" id="ARBA00022519"/>
    </source>
</evidence>
<keyword evidence="3 10" id="KW-0813">Transport</keyword>
<keyword evidence="10" id="KW-0735">Signal-anchor</keyword>
<dbReference type="Gene3D" id="3.30.2420.10">
    <property type="entry name" value="TonB"/>
    <property type="match status" value="1"/>
</dbReference>
<evidence type="ECO:0000313" key="13">
    <source>
        <dbReference type="EMBL" id="MEE2526985.1"/>
    </source>
</evidence>
<evidence type="ECO:0000256" key="3">
    <source>
        <dbReference type="ARBA" id="ARBA00022448"/>
    </source>
</evidence>
<keyword evidence="14" id="KW-1185">Reference proteome</keyword>
<feature type="chain" id="PRO_5046119729" description="Protein TonB" evidence="11">
    <location>
        <begin position="26"/>
        <end position="149"/>
    </location>
</feature>
<evidence type="ECO:0000256" key="8">
    <source>
        <dbReference type="ARBA" id="ARBA00022989"/>
    </source>
</evidence>
<evidence type="ECO:0000256" key="7">
    <source>
        <dbReference type="ARBA" id="ARBA00022927"/>
    </source>
</evidence>
<protein>
    <recommendedName>
        <fullName evidence="10">Protein TonB</fullName>
    </recommendedName>
</protein>
<evidence type="ECO:0000256" key="2">
    <source>
        <dbReference type="ARBA" id="ARBA00006555"/>
    </source>
</evidence>
<dbReference type="Pfam" id="PF03544">
    <property type="entry name" value="TonB_C"/>
    <property type="match status" value="1"/>
</dbReference>
<comment type="similarity">
    <text evidence="2 10">Belongs to the TonB family.</text>
</comment>
<name>A0ABU7LST7_9PROT</name>
<keyword evidence="5 10" id="KW-0997">Cell inner membrane</keyword>
<dbReference type="SUPFAM" id="SSF74653">
    <property type="entry name" value="TolA/TonB C-terminal domain"/>
    <property type="match status" value="1"/>
</dbReference>
<feature type="domain" description="TonB C-terminal" evidence="12">
    <location>
        <begin position="56"/>
        <end position="149"/>
    </location>
</feature>
<dbReference type="InterPro" id="IPR003538">
    <property type="entry name" value="TonB"/>
</dbReference>
<gene>
    <name evidence="13" type="ORF">V0U79_11445</name>
</gene>
<comment type="function">
    <text evidence="10">Interacts with outer membrane receptor proteins that carry out high-affinity binding and energy dependent uptake into the periplasmic space of specific substrates. It could act to transduce energy from the cytoplasmic membrane to specific energy-requiring processes in the outer membrane, resulting in the release into the periplasm of ligands bound by these outer membrane proteins.</text>
</comment>
<sequence length="149" mass="16690">MIQRLLPLGAMALAACSSVSSLPGAGGLDPRDEPFMATQPFPIPANVERLIGPEDCQGAQLAARQFELPDYPRSAWIRGLQGWVVVRFHVYDTGRPHRVRAAESVPEGYFERAAERAVQRWRFEELPQGQALSNCVVLFEFRNGEVRIR</sequence>
<keyword evidence="6" id="KW-0812">Transmembrane</keyword>
<reference evidence="13 14" key="1">
    <citation type="submission" date="2024-01" db="EMBL/GenBank/DDBJ databases">
        <title>Hyphobacterium bacterium isolated from marine sediment.</title>
        <authorList>
            <person name="Zhao S."/>
        </authorList>
    </citation>
    <scope>NUCLEOTIDE SEQUENCE [LARGE SCALE GENOMIC DNA]</scope>
    <source>
        <strain evidence="14">HN65</strain>
    </source>
</reference>
<comment type="caution">
    <text evidence="13">The sequence shown here is derived from an EMBL/GenBank/DDBJ whole genome shotgun (WGS) entry which is preliminary data.</text>
</comment>
<keyword evidence="4 10" id="KW-1003">Cell membrane</keyword>
<keyword evidence="7 10" id="KW-0653">Protein transport</keyword>
<evidence type="ECO:0000313" key="14">
    <source>
        <dbReference type="Proteomes" id="UP001354971"/>
    </source>
</evidence>
<dbReference type="NCBIfam" id="TIGR01352">
    <property type="entry name" value="tonB_Cterm"/>
    <property type="match status" value="1"/>
</dbReference>
<organism evidence="13 14">
    <name type="scientific">Hyphobacterium lacteum</name>
    <dbReference type="NCBI Taxonomy" id="3116575"/>
    <lineage>
        <taxon>Bacteria</taxon>
        <taxon>Pseudomonadati</taxon>
        <taxon>Pseudomonadota</taxon>
        <taxon>Alphaproteobacteria</taxon>
        <taxon>Maricaulales</taxon>
        <taxon>Maricaulaceae</taxon>
        <taxon>Hyphobacterium</taxon>
    </lineage>
</organism>
<keyword evidence="8" id="KW-1133">Transmembrane helix</keyword>
<keyword evidence="11" id="KW-0732">Signal</keyword>
<dbReference type="RefSeq" id="WP_330199649.1">
    <property type="nucleotide sequence ID" value="NZ_JAZDRP010000007.1"/>
</dbReference>
<evidence type="ECO:0000259" key="12">
    <source>
        <dbReference type="PROSITE" id="PS52015"/>
    </source>
</evidence>
<dbReference type="PROSITE" id="PS51257">
    <property type="entry name" value="PROKAR_LIPOPROTEIN"/>
    <property type="match status" value="1"/>
</dbReference>
<proteinExistence type="inferred from homology"/>
<evidence type="ECO:0000256" key="4">
    <source>
        <dbReference type="ARBA" id="ARBA00022475"/>
    </source>
</evidence>
<comment type="subcellular location">
    <subcellularLocation>
        <location evidence="1 10">Cell inner membrane</location>
        <topology evidence="1 10">Single-pass membrane protein</topology>
        <orientation evidence="1 10">Periplasmic side</orientation>
    </subcellularLocation>
</comment>
<evidence type="ECO:0000256" key="1">
    <source>
        <dbReference type="ARBA" id="ARBA00004383"/>
    </source>
</evidence>
<dbReference type="Proteomes" id="UP001354971">
    <property type="component" value="Unassembled WGS sequence"/>
</dbReference>
<dbReference type="InterPro" id="IPR006260">
    <property type="entry name" value="TonB/TolA_C"/>
</dbReference>
<feature type="signal peptide" evidence="11">
    <location>
        <begin position="1"/>
        <end position="25"/>
    </location>
</feature>
<dbReference type="InterPro" id="IPR051045">
    <property type="entry name" value="TonB-dependent_transducer"/>
</dbReference>
<dbReference type="EMBL" id="JAZDRP010000007">
    <property type="protein sequence ID" value="MEE2526985.1"/>
    <property type="molecule type" value="Genomic_DNA"/>
</dbReference>